<name>A0ABW6C215_9BACT</name>
<dbReference type="Proteomes" id="UP001597641">
    <property type="component" value="Unassembled WGS sequence"/>
</dbReference>
<keyword evidence="2" id="KW-1185">Reference proteome</keyword>
<protein>
    <submittedName>
        <fullName evidence="1">Uncharacterized protein</fullName>
    </submittedName>
</protein>
<dbReference type="RefSeq" id="WP_377490352.1">
    <property type="nucleotide sequence ID" value="NZ_JBHUOX010000026.1"/>
</dbReference>
<organism evidence="1 2">
    <name type="scientific">Pontibacter toksunensis</name>
    <dbReference type="NCBI Taxonomy" id="1332631"/>
    <lineage>
        <taxon>Bacteria</taxon>
        <taxon>Pseudomonadati</taxon>
        <taxon>Bacteroidota</taxon>
        <taxon>Cytophagia</taxon>
        <taxon>Cytophagales</taxon>
        <taxon>Hymenobacteraceae</taxon>
        <taxon>Pontibacter</taxon>
    </lineage>
</organism>
<evidence type="ECO:0000313" key="2">
    <source>
        <dbReference type="Proteomes" id="UP001597641"/>
    </source>
</evidence>
<gene>
    <name evidence="1" type="ORF">ACFS7Z_23165</name>
</gene>
<evidence type="ECO:0000313" key="1">
    <source>
        <dbReference type="EMBL" id="MFD3003282.1"/>
    </source>
</evidence>
<sequence>MIISALTHNIYSEVYGSDTPARVTPDRFRYRELSESGFTELPDWQDEN</sequence>
<dbReference type="EMBL" id="JBHUOX010000026">
    <property type="protein sequence ID" value="MFD3003282.1"/>
    <property type="molecule type" value="Genomic_DNA"/>
</dbReference>
<reference evidence="2" key="1">
    <citation type="journal article" date="2019" name="Int. J. Syst. Evol. Microbiol.">
        <title>The Global Catalogue of Microorganisms (GCM) 10K type strain sequencing project: providing services to taxonomists for standard genome sequencing and annotation.</title>
        <authorList>
            <consortium name="The Broad Institute Genomics Platform"/>
            <consortium name="The Broad Institute Genome Sequencing Center for Infectious Disease"/>
            <person name="Wu L."/>
            <person name="Ma J."/>
        </authorList>
    </citation>
    <scope>NUCLEOTIDE SEQUENCE [LARGE SCALE GENOMIC DNA]</scope>
    <source>
        <strain evidence="2">KCTC 23984</strain>
    </source>
</reference>
<comment type="caution">
    <text evidence="1">The sequence shown here is derived from an EMBL/GenBank/DDBJ whole genome shotgun (WGS) entry which is preliminary data.</text>
</comment>
<proteinExistence type="predicted"/>
<accession>A0ABW6C215</accession>